<dbReference type="CDD" id="cd17339">
    <property type="entry name" value="MFS_NIMT_CynX_like"/>
    <property type="match status" value="1"/>
</dbReference>
<dbReference type="EMBL" id="CP021965">
    <property type="protein sequence ID" value="AWV34778.1"/>
    <property type="molecule type" value="Genomic_DNA"/>
</dbReference>
<feature type="transmembrane region" description="Helical" evidence="7">
    <location>
        <begin position="368"/>
        <end position="390"/>
    </location>
</feature>
<evidence type="ECO:0000313" key="9">
    <source>
        <dbReference type="EMBL" id="AWV34778.1"/>
    </source>
</evidence>
<name>A0AAD0KNZ0_9BACL</name>
<dbReference type="PROSITE" id="PS50850">
    <property type="entry name" value="MFS"/>
    <property type="match status" value="1"/>
</dbReference>
<dbReference type="PANTHER" id="PTHR23523">
    <property type="match status" value="1"/>
</dbReference>
<feature type="transmembrane region" description="Helical" evidence="7">
    <location>
        <begin position="346"/>
        <end position="362"/>
    </location>
</feature>
<evidence type="ECO:0000256" key="3">
    <source>
        <dbReference type="ARBA" id="ARBA00022692"/>
    </source>
</evidence>
<organism evidence="9 10">
    <name type="scientific">Paenibacillus odorifer</name>
    <dbReference type="NCBI Taxonomy" id="189426"/>
    <lineage>
        <taxon>Bacteria</taxon>
        <taxon>Bacillati</taxon>
        <taxon>Bacillota</taxon>
        <taxon>Bacilli</taxon>
        <taxon>Bacillales</taxon>
        <taxon>Paenibacillaceae</taxon>
        <taxon>Paenibacillus</taxon>
    </lineage>
</organism>
<dbReference type="PANTHER" id="PTHR23523:SF2">
    <property type="entry name" value="2-NITROIMIDAZOLE TRANSPORTER"/>
    <property type="match status" value="1"/>
</dbReference>
<dbReference type="Proteomes" id="UP000249163">
    <property type="component" value="Chromosome"/>
</dbReference>
<dbReference type="InterPro" id="IPR052524">
    <property type="entry name" value="MFS_Cyanate_Porter"/>
</dbReference>
<keyword evidence="5 7" id="KW-0472">Membrane</keyword>
<evidence type="ECO:0000256" key="5">
    <source>
        <dbReference type="ARBA" id="ARBA00023136"/>
    </source>
</evidence>
<evidence type="ECO:0000256" key="1">
    <source>
        <dbReference type="ARBA" id="ARBA00004651"/>
    </source>
</evidence>
<feature type="transmembrane region" description="Helical" evidence="7">
    <location>
        <begin position="45"/>
        <end position="67"/>
    </location>
</feature>
<feature type="transmembrane region" description="Helical" evidence="7">
    <location>
        <begin position="103"/>
        <end position="121"/>
    </location>
</feature>
<evidence type="ECO:0000256" key="2">
    <source>
        <dbReference type="ARBA" id="ARBA00022448"/>
    </source>
</evidence>
<protein>
    <submittedName>
        <fullName evidence="9">CynX/NimT family MFS transporter</fullName>
    </submittedName>
</protein>
<feature type="domain" description="Major facilitator superfamily (MFS) profile" evidence="8">
    <location>
        <begin position="10"/>
        <end position="395"/>
    </location>
</feature>
<dbReference type="InterPro" id="IPR004747">
    <property type="entry name" value="CynX-like"/>
</dbReference>
<gene>
    <name evidence="9" type="ORF">CD191_20305</name>
</gene>
<feature type="region of interest" description="Disordered" evidence="6">
    <location>
        <begin position="400"/>
        <end position="434"/>
    </location>
</feature>
<proteinExistence type="predicted"/>
<dbReference type="AlphaFoldDB" id="A0AAD0KNZ0"/>
<comment type="subcellular location">
    <subcellularLocation>
        <location evidence="1">Cell membrane</location>
        <topology evidence="1">Multi-pass membrane protein</topology>
    </subcellularLocation>
</comment>
<feature type="transmembrane region" description="Helical" evidence="7">
    <location>
        <begin position="214"/>
        <end position="236"/>
    </location>
</feature>
<dbReference type="NCBIfam" id="TIGR00896">
    <property type="entry name" value="CynX"/>
    <property type="match status" value="1"/>
</dbReference>
<keyword evidence="2" id="KW-0813">Transport</keyword>
<dbReference type="Gene3D" id="1.20.1250.20">
    <property type="entry name" value="MFS general substrate transporter like domains"/>
    <property type="match status" value="2"/>
</dbReference>
<dbReference type="InterPro" id="IPR011701">
    <property type="entry name" value="MFS"/>
</dbReference>
<evidence type="ECO:0000256" key="4">
    <source>
        <dbReference type="ARBA" id="ARBA00022989"/>
    </source>
</evidence>
<evidence type="ECO:0000259" key="8">
    <source>
        <dbReference type="PROSITE" id="PS50850"/>
    </source>
</evidence>
<evidence type="ECO:0000313" key="10">
    <source>
        <dbReference type="Proteomes" id="UP000249163"/>
    </source>
</evidence>
<feature type="compositionally biased region" description="Polar residues" evidence="6">
    <location>
        <begin position="424"/>
        <end position="434"/>
    </location>
</feature>
<dbReference type="SUPFAM" id="SSF103473">
    <property type="entry name" value="MFS general substrate transporter"/>
    <property type="match status" value="1"/>
</dbReference>
<dbReference type="Pfam" id="PF07690">
    <property type="entry name" value="MFS_1"/>
    <property type="match status" value="1"/>
</dbReference>
<evidence type="ECO:0000256" key="6">
    <source>
        <dbReference type="SAM" id="MobiDB-lite"/>
    </source>
</evidence>
<feature type="transmembrane region" description="Helical" evidence="7">
    <location>
        <begin position="280"/>
        <end position="298"/>
    </location>
</feature>
<reference evidence="9 10" key="1">
    <citation type="submission" date="2017-06" db="EMBL/GenBank/DDBJ databases">
        <title>Complete genome sequence of Paenibacillus odorifer CBA7130.</title>
        <authorList>
            <person name="Nam Y.-D."/>
            <person name="Kang J."/>
            <person name="Chung W.-H."/>
        </authorList>
    </citation>
    <scope>NUCLEOTIDE SEQUENCE [LARGE SCALE GENOMIC DNA]</scope>
    <source>
        <strain evidence="9 10">CBA7130</strain>
    </source>
</reference>
<keyword evidence="4 7" id="KW-1133">Transmembrane helix</keyword>
<feature type="transmembrane region" description="Helical" evidence="7">
    <location>
        <begin position="7"/>
        <end position="25"/>
    </location>
</feature>
<dbReference type="GO" id="GO:0022857">
    <property type="term" value="F:transmembrane transporter activity"/>
    <property type="evidence" value="ECO:0007669"/>
    <property type="project" value="InterPro"/>
</dbReference>
<feature type="compositionally biased region" description="Basic and acidic residues" evidence="6">
    <location>
        <begin position="400"/>
        <end position="421"/>
    </location>
</feature>
<dbReference type="RefSeq" id="WP_081394249.1">
    <property type="nucleotide sequence ID" value="NZ_CP021965.1"/>
</dbReference>
<feature type="transmembrane region" description="Helical" evidence="7">
    <location>
        <begin position="79"/>
        <end position="97"/>
    </location>
</feature>
<feature type="transmembrane region" description="Helical" evidence="7">
    <location>
        <begin position="133"/>
        <end position="154"/>
    </location>
</feature>
<feature type="transmembrane region" description="Helical" evidence="7">
    <location>
        <begin position="304"/>
        <end position="326"/>
    </location>
</feature>
<dbReference type="GO" id="GO:0005886">
    <property type="term" value="C:plasma membrane"/>
    <property type="evidence" value="ECO:0007669"/>
    <property type="project" value="UniProtKB-SubCell"/>
</dbReference>
<evidence type="ECO:0000256" key="7">
    <source>
        <dbReference type="SAM" id="Phobius"/>
    </source>
</evidence>
<accession>A0AAD0KNZ0</accession>
<keyword evidence="3 7" id="KW-0812">Transmembrane</keyword>
<feature type="transmembrane region" description="Helical" evidence="7">
    <location>
        <begin position="166"/>
        <end position="185"/>
    </location>
</feature>
<sequence length="434" mass="46783">MPNKKFVPSSLGLLILGIIIIAANLRAPLTSVGPLVGLIRDDVHISNTLAGLITTVPLLTFALLSPLVPKLGRRYGVELLILFALIFLTVGIVIRSLSGAANLYIGTAILGFAIAVCNVLMPSLIKRDFPNKIGAMTGVFAISMSLSGAIASGISVPLAANAGLKWQGALGIWGILSFVSILCWLPQLRKHTKQTTSTSQQMIGNDVNVWRSPLAWQVTLFMGMQSMIFYVLIAWLPEILKQQGIDSSQSGWYLSIMQLALLPFTFIVPVIAGRMSNQRSLVFITTILLLTGTLGLLYGSSNIILLWIIILGIGGGCAFSLSMMFFGLRTKNAHQAAELSGMAQSIGYLLAAIGPALIGYLHDKTNSWNLPLFILLGASVLLFIVGLGAARNRFVGSRNSYDEKNSSTREFLGRNSDRNEESEFGNSCNKPNLN</sequence>
<feature type="transmembrane region" description="Helical" evidence="7">
    <location>
        <begin position="251"/>
        <end position="273"/>
    </location>
</feature>
<dbReference type="InterPro" id="IPR036259">
    <property type="entry name" value="MFS_trans_sf"/>
</dbReference>
<dbReference type="InterPro" id="IPR020846">
    <property type="entry name" value="MFS_dom"/>
</dbReference>